<keyword evidence="5 6" id="KW-0449">Lipoprotein</keyword>
<comment type="caution">
    <text evidence="6">The sequence shown here is derived from an EMBL/GenBank/DDBJ whole genome shotgun (WGS) entry which is preliminary data.</text>
</comment>
<dbReference type="PANTHER" id="PTHR30429:SF0">
    <property type="entry name" value="METHIONINE-BINDING LIPOPROTEIN METQ"/>
    <property type="match status" value="1"/>
</dbReference>
<dbReference type="AlphaFoldDB" id="A0A645H549"/>
<evidence type="ECO:0000256" key="2">
    <source>
        <dbReference type="ARBA" id="ARBA00022729"/>
    </source>
</evidence>
<reference evidence="6" key="1">
    <citation type="submission" date="2019-08" db="EMBL/GenBank/DDBJ databases">
        <authorList>
            <person name="Kucharzyk K."/>
            <person name="Murdoch R.W."/>
            <person name="Higgins S."/>
            <person name="Loffler F."/>
        </authorList>
    </citation>
    <scope>NUCLEOTIDE SEQUENCE</scope>
</reference>
<gene>
    <name evidence="6" type="ORF">SDC9_181640</name>
</gene>
<protein>
    <submittedName>
        <fullName evidence="6">Membrane lipoprotein TpN32</fullName>
    </submittedName>
</protein>
<keyword evidence="3" id="KW-0472">Membrane</keyword>
<organism evidence="6">
    <name type="scientific">bioreactor metagenome</name>
    <dbReference type="NCBI Taxonomy" id="1076179"/>
    <lineage>
        <taxon>unclassified sequences</taxon>
        <taxon>metagenomes</taxon>
        <taxon>ecological metagenomes</taxon>
    </lineage>
</organism>
<dbReference type="Pfam" id="PF03180">
    <property type="entry name" value="Lipoprotein_9"/>
    <property type="match status" value="1"/>
</dbReference>
<comment type="subcellular location">
    <subcellularLocation>
        <location evidence="1">Membrane</location>
        <topology evidence="1">Lipid-anchor</topology>
    </subcellularLocation>
</comment>
<evidence type="ECO:0000313" key="6">
    <source>
        <dbReference type="EMBL" id="MPN34147.1"/>
    </source>
</evidence>
<dbReference type="InterPro" id="IPR004872">
    <property type="entry name" value="Lipoprotein_NlpA"/>
</dbReference>
<keyword evidence="2" id="KW-0732">Signal</keyword>
<dbReference type="GO" id="GO:0016020">
    <property type="term" value="C:membrane"/>
    <property type="evidence" value="ECO:0007669"/>
    <property type="project" value="UniProtKB-SubCell"/>
</dbReference>
<dbReference type="SUPFAM" id="SSF53850">
    <property type="entry name" value="Periplasmic binding protein-like II"/>
    <property type="match status" value="1"/>
</dbReference>
<accession>A0A645H549</accession>
<name>A0A645H549_9ZZZZ</name>
<sequence length="86" mass="9132">MARALQDVDIAVINGNYAIQAGLKVKDALAVEDKDSMAAETYANVLVVKEGNENTDATKALVAALQSEAVREFIDATYEGAVIAKF</sequence>
<evidence type="ECO:0000256" key="4">
    <source>
        <dbReference type="ARBA" id="ARBA00023139"/>
    </source>
</evidence>
<dbReference type="EMBL" id="VSSQ01087031">
    <property type="protein sequence ID" value="MPN34147.1"/>
    <property type="molecule type" value="Genomic_DNA"/>
</dbReference>
<evidence type="ECO:0000256" key="3">
    <source>
        <dbReference type="ARBA" id="ARBA00023136"/>
    </source>
</evidence>
<evidence type="ECO:0000256" key="1">
    <source>
        <dbReference type="ARBA" id="ARBA00004635"/>
    </source>
</evidence>
<dbReference type="Gene3D" id="3.40.190.10">
    <property type="entry name" value="Periplasmic binding protein-like II"/>
    <property type="match status" value="2"/>
</dbReference>
<keyword evidence="4" id="KW-0564">Palmitate</keyword>
<evidence type="ECO:0000256" key="5">
    <source>
        <dbReference type="ARBA" id="ARBA00023288"/>
    </source>
</evidence>
<proteinExistence type="predicted"/>
<dbReference type="PANTHER" id="PTHR30429">
    <property type="entry name" value="D-METHIONINE-BINDING LIPOPROTEIN METQ"/>
    <property type="match status" value="1"/>
</dbReference>